<comment type="similarity">
    <text evidence="1">Belongs to the cyclin family. Cyclin C subfamily.</text>
</comment>
<dbReference type="GO" id="GO:0016538">
    <property type="term" value="F:cyclin-dependent protein serine/threonine kinase regulator activity"/>
    <property type="evidence" value="ECO:0007669"/>
    <property type="project" value="InterPro"/>
</dbReference>
<dbReference type="OrthoDB" id="4951845at2759"/>
<keyword evidence="7" id="KW-1185">Reference proteome</keyword>
<sequence length="346" mass="38358">MSPDKIDVNAQVSPTTPAVSGSPPPQPTFIIRSRPYLSSHQIQELSPQSPIEAQKETAARIQACAIIISVGRTAQFPVRTILTATLLYHRFKLHRPLHEHTTRADPSDLPLACLFLASKIEDTLQKSRELLAALHITKNPTSEPLPPDSPVFDAPSNRMLGLERLLLEASGFDFRARHPIPYVIKFARVLGVGKEDAHLAWEMLFDVYRTRAVLKVAPQGVALAVLILARKMEGKEVPVEWGGDVSRFETSWREVAGIMDEVLDLWTDVVEGATSCGGRWSVERVVSVRLEVNEAAQGMNGVGTGGKPNIGPRPEGVTVRFMLDAERERRELVAIRKWEEEVPYEG</sequence>
<proteinExistence type="inferred from homology"/>
<dbReference type="Gene3D" id="1.10.472.10">
    <property type="entry name" value="Cyclin-like"/>
    <property type="match status" value="2"/>
</dbReference>
<organism evidence="6 7">
    <name type="scientific">Ascobolus immersus RN42</name>
    <dbReference type="NCBI Taxonomy" id="1160509"/>
    <lineage>
        <taxon>Eukaryota</taxon>
        <taxon>Fungi</taxon>
        <taxon>Dikarya</taxon>
        <taxon>Ascomycota</taxon>
        <taxon>Pezizomycotina</taxon>
        <taxon>Pezizomycetes</taxon>
        <taxon>Pezizales</taxon>
        <taxon>Ascobolaceae</taxon>
        <taxon>Ascobolus</taxon>
    </lineage>
</organism>
<dbReference type="PANTHER" id="PTHR10026">
    <property type="entry name" value="CYCLIN"/>
    <property type="match status" value="1"/>
</dbReference>
<evidence type="ECO:0000256" key="4">
    <source>
        <dbReference type="SAM" id="MobiDB-lite"/>
    </source>
</evidence>
<dbReference type="SMART" id="SM00385">
    <property type="entry name" value="CYCLIN"/>
    <property type="match status" value="2"/>
</dbReference>
<evidence type="ECO:0000256" key="3">
    <source>
        <dbReference type="RuleBase" id="RU000383"/>
    </source>
</evidence>
<dbReference type="GO" id="GO:0006357">
    <property type="term" value="P:regulation of transcription by RNA polymerase II"/>
    <property type="evidence" value="ECO:0007669"/>
    <property type="project" value="InterPro"/>
</dbReference>
<dbReference type="SUPFAM" id="SSF47954">
    <property type="entry name" value="Cyclin-like"/>
    <property type="match status" value="2"/>
</dbReference>
<feature type="region of interest" description="Disordered" evidence="4">
    <location>
        <begin position="1"/>
        <end position="26"/>
    </location>
</feature>
<dbReference type="STRING" id="1160509.A0A3N4IMQ7"/>
<evidence type="ECO:0000256" key="2">
    <source>
        <dbReference type="ARBA" id="ARBA00014912"/>
    </source>
</evidence>
<feature type="compositionally biased region" description="Polar residues" evidence="4">
    <location>
        <begin position="10"/>
        <end position="19"/>
    </location>
</feature>
<reference evidence="6 7" key="1">
    <citation type="journal article" date="2018" name="Nat. Ecol. Evol.">
        <title>Pezizomycetes genomes reveal the molecular basis of ectomycorrhizal truffle lifestyle.</title>
        <authorList>
            <person name="Murat C."/>
            <person name="Payen T."/>
            <person name="Noel B."/>
            <person name="Kuo A."/>
            <person name="Morin E."/>
            <person name="Chen J."/>
            <person name="Kohler A."/>
            <person name="Krizsan K."/>
            <person name="Balestrini R."/>
            <person name="Da Silva C."/>
            <person name="Montanini B."/>
            <person name="Hainaut M."/>
            <person name="Levati E."/>
            <person name="Barry K.W."/>
            <person name="Belfiori B."/>
            <person name="Cichocki N."/>
            <person name="Clum A."/>
            <person name="Dockter R.B."/>
            <person name="Fauchery L."/>
            <person name="Guy J."/>
            <person name="Iotti M."/>
            <person name="Le Tacon F."/>
            <person name="Lindquist E.A."/>
            <person name="Lipzen A."/>
            <person name="Malagnac F."/>
            <person name="Mello A."/>
            <person name="Molinier V."/>
            <person name="Miyauchi S."/>
            <person name="Poulain J."/>
            <person name="Riccioni C."/>
            <person name="Rubini A."/>
            <person name="Sitrit Y."/>
            <person name="Splivallo R."/>
            <person name="Traeger S."/>
            <person name="Wang M."/>
            <person name="Zifcakova L."/>
            <person name="Wipf D."/>
            <person name="Zambonelli A."/>
            <person name="Paolocci F."/>
            <person name="Nowrousian M."/>
            <person name="Ottonello S."/>
            <person name="Baldrian P."/>
            <person name="Spatafora J.W."/>
            <person name="Henrissat B."/>
            <person name="Nagy L.G."/>
            <person name="Aury J.M."/>
            <person name="Wincker P."/>
            <person name="Grigoriev I.V."/>
            <person name="Bonfante P."/>
            <person name="Martin F.M."/>
        </authorList>
    </citation>
    <scope>NUCLEOTIDE SEQUENCE [LARGE SCALE GENOMIC DNA]</scope>
    <source>
        <strain evidence="6 7">RN42</strain>
    </source>
</reference>
<keyword evidence="3" id="KW-0195">Cyclin</keyword>
<dbReference type="Proteomes" id="UP000275078">
    <property type="component" value="Unassembled WGS sequence"/>
</dbReference>
<protein>
    <recommendedName>
        <fullName evidence="2">RNA polymerase II holoenzyme cyclin-like subunit</fullName>
    </recommendedName>
</protein>
<evidence type="ECO:0000256" key="1">
    <source>
        <dbReference type="ARBA" id="ARBA00008638"/>
    </source>
</evidence>
<dbReference type="EMBL" id="ML119668">
    <property type="protein sequence ID" value="RPA82884.1"/>
    <property type="molecule type" value="Genomic_DNA"/>
</dbReference>
<dbReference type="CDD" id="cd20546">
    <property type="entry name" value="CYCLIN_SpCG1C_ScCTK2-like_rpt2"/>
    <property type="match status" value="1"/>
</dbReference>
<feature type="domain" description="Cyclin-like" evidence="5">
    <location>
        <begin position="181"/>
        <end position="264"/>
    </location>
</feature>
<evidence type="ECO:0000259" key="5">
    <source>
        <dbReference type="SMART" id="SM00385"/>
    </source>
</evidence>
<dbReference type="AlphaFoldDB" id="A0A3N4IMQ7"/>
<gene>
    <name evidence="6" type="ORF">BJ508DRAFT_305184</name>
</gene>
<feature type="domain" description="Cyclin-like" evidence="5">
    <location>
        <begin position="65"/>
        <end position="168"/>
    </location>
</feature>
<dbReference type="InterPro" id="IPR036915">
    <property type="entry name" value="Cyclin-like_sf"/>
</dbReference>
<evidence type="ECO:0000313" key="7">
    <source>
        <dbReference type="Proteomes" id="UP000275078"/>
    </source>
</evidence>
<dbReference type="InterPro" id="IPR013763">
    <property type="entry name" value="Cyclin-like_dom"/>
</dbReference>
<dbReference type="InterPro" id="IPR006671">
    <property type="entry name" value="Cyclin_N"/>
</dbReference>
<evidence type="ECO:0000313" key="6">
    <source>
        <dbReference type="EMBL" id="RPA82884.1"/>
    </source>
</evidence>
<dbReference type="Pfam" id="PF00134">
    <property type="entry name" value="Cyclin_N"/>
    <property type="match status" value="1"/>
</dbReference>
<name>A0A3N4IMQ7_ASCIM</name>
<accession>A0A3N4IMQ7</accession>
<dbReference type="InterPro" id="IPR043198">
    <property type="entry name" value="Cyclin/Ssn8"/>
</dbReference>